<evidence type="ECO:0000313" key="3">
    <source>
        <dbReference type="Proteomes" id="UP001359886"/>
    </source>
</evidence>
<keyword evidence="1" id="KW-0732">Signal</keyword>
<feature type="chain" id="PRO_5043376174" evidence="1">
    <location>
        <begin position="31"/>
        <end position="199"/>
    </location>
</feature>
<dbReference type="Pfam" id="PF07027">
    <property type="entry name" value="DUF1318"/>
    <property type="match status" value="1"/>
</dbReference>
<name>A0AAW9R5B5_9GAMM</name>
<dbReference type="RefSeq" id="WP_354693946.1">
    <property type="nucleotide sequence ID" value="NZ_JAZHOG010000002.1"/>
</dbReference>
<comment type="caution">
    <text evidence="2">The sequence shown here is derived from an EMBL/GenBank/DDBJ whole genome shotgun (WGS) entry which is preliminary data.</text>
</comment>
<proteinExistence type="predicted"/>
<reference evidence="2 3" key="1">
    <citation type="submission" date="2024-02" db="EMBL/GenBank/DDBJ databases">
        <title>A novel Wenzhouxiangellaceae bacterium, isolated from coastal sediments.</title>
        <authorList>
            <person name="Du Z.-J."/>
            <person name="Ye Y.-Q."/>
            <person name="Zhang X.-Y."/>
        </authorList>
    </citation>
    <scope>NUCLEOTIDE SEQUENCE [LARGE SCALE GENOMIC DNA]</scope>
    <source>
        <strain evidence="2 3">CH-27</strain>
    </source>
</reference>
<sequence>MNKLIAFLSLSVVALLAACVTINVYFPAAAAERAAEEFVGDVLGESREEGFLSPRQGPGGDVLLWAATSALDFLVPSAHAQQPSIDINTPQINEIKARMAQRQRQSLNSLFDAGAVGFTRDGLVTVRDRSAVSLSERRNLESVVAEENRDRKAVYREIAVANGHPEWEQQIQETFAQEWIQKARAGWYYQDESGAWTQK</sequence>
<accession>A0AAW9R5B5</accession>
<gene>
    <name evidence="2" type="ORF">V3330_03190</name>
</gene>
<feature type="signal peptide" evidence="1">
    <location>
        <begin position="1"/>
        <end position="30"/>
    </location>
</feature>
<organism evidence="2 3">
    <name type="scientific">Elongatibacter sediminis</name>
    <dbReference type="NCBI Taxonomy" id="3119006"/>
    <lineage>
        <taxon>Bacteria</taxon>
        <taxon>Pseudomonadati</taxon>
        <taxon>Pseudomonadota</taxon>
        <taxon>Gammaproteobacteria</taxon>
        <taxon>Chromatiales</taxon>
        <taxon>Wenzhouxiangellaceae</taxon>
        <taxon>Elongatibacter</taxon>
    </lineage>
</organism>
<dbReference type="InterPro" id="IPR008309">
    <property type="entry name" value="YdbL"/>
</dbReference>
<dbReference type="Proteomes" id="UP001359886">
    <property type="component" value="Unassembled WGS sequence"/>
</dbReference>
<evidence type="ECO:0000313" key="2">
    <source>
        <dbReference type="EMBL" id="MEJ8566622.1"/>
    </source>
</evidence>
<dbReference type="PROSITE" id="PS51257">
    <property type="entry name" value="PROKAR_LIPOPROTEIN"/>
    <property type="match status" value="1"/>
</dbReference>
<protein>
    <submittedName>
        <fullName evidence="2">YdbL family protein</fullName>
    </submittedName>
</protein>
<keyword evidence="3" id="KW-1185">Reference proteome</keyword>
<evidence type="ECO:0000256" key="1">
    <source>
        <dbReference type="SAM" id="SignalP"/>
    </source>
</evidence>
<dbReference type="EMBL" id="JAZHOG010000002">
    <property type="protein sequence ID" value="MEJ8566622.1"/>
    <property type="molecule type" value="Genomic_DNA"/>
</dbReference>
<dbReference type="AlphaFoldDB" id="A0AAW9R5B5"/>